<comment type="caution">
    <text evidence="1">The sequence shown here is derived from an EMBL/GenBank/DDBJ whole genome shotgun (WGS) entry which is preliminary data.</text>
</comment>
<evidence type="ECO:0000313" key="1">
    <source>
        <dbReference type="EMBL" id="RNA09119.1"/>
    </source>
</evidence>
<keyword evidence="2" id="KW-1185">Reference proteome</keyword>
<gene>
    <name evidence="1" type="ORF">BpHYR1_010359</name>
</gene>
<name>A0A3M7QCY4_BRAPC</name>
<accession>A0A3M7QCY4</accession>
<dbReference type="EMBL" id="REGN01006540">
    <property type="protein sequence ID" value="RNA09119.1"/>
    <property type="molecule type" value="Genomic_DNA"/>
</dbReference>
<organism evidence="1 2">
    <name type="scientific">Brachionus plicatilis</name>
    <name type="common">Marine rotifer</name>
    <name type="synonym">Brachionus muelleri</name>
    <dbReference type="NCBI Taxonomy" id="10195"/>
    <lineage>
        <taxon>Eukaryota</taxon>
        <taxon>Metazoa</taxon>
        <taxon>Spiralia</taxon>
        <taxon>Gnathifera</taxon>
        <taxon>Rotifera</taxon>
        <taxon>Eurotatoria</taxon>
        <taxon>Monogononta</taxon>
        <taxon>Pseudotrocha</taxon>
        <taxon>Ploima</taxon>
        <taxon>Brachionidae</taxon>
        <taxon>Brachionus</taxon>
    </lineage>
</organism>
<proteinExistence type="predicted"/>
<reference evidence="1 2" key="1">
    <citation type="journal article" date="2018" name="Sci. Rep.">
        <title>Genomic signatures of local adaptation to the degree of environmental predictability in rotifers.</title>
        <authorList>
            <person name="Franch-Gras L."/>
            <person name="Hahn C."/>
            <person name="Garcia-Roger E.M."/>
            <person name="Carmona M.J."/>
            <person name="Serra M."/>
            <person name="Gomez A."/>
        </authorList>
    </citation>
    <scope>NUCLEOTIDE SEQUENCE [LARGE SCALE GENOMIC DNA]</scope>
    <source>
        <strain evidence="1">HYR1</strain>
    </source>
</reference>
<evidence type="ECO:0000313" key="2">
    <source>
        <dbReference type="Proteomes" id="UP000276133"/>
    </source>
</evidence>
<protein>
    <submittedName>
        <fullName evidence="1">Uncharacterized protein</fullName>
    </submittedName>
</protein>
<dbReference type="AlphaFoldDB" id="A0A3M7QCY4"/>
<sequence length="68" mass="8273">MYHLIDNFRSNFGTVQQHRLHRNRIQSFYLFKLMFTPRNIFNGPKIKIKLKSITIKVSSHEKKENRLL</sequence>
<dbReference type="Proteomes" id="UP000276133">
    <property type="component" value="Unassembled WGS sequence"/>
</dbReference>